<accession>A0A919G0C1</accession>
<reference evidence="2" key="1">
    <citation type="journal article" date="2014" name="Int. J. Syst. Evol. Microbiol.">
        <title>Complete genome sequence of Corynebacterium casei LMG S-19264T (=DSM 44701T), isolated from a smear-ripened cheese.</title>
        <authorList>
            <consortium name="US DOE Joint Genome Institute (JGI-PGF)"/>
            <person name="Walter F."/>
            <person name="Albersmeier A."/>
            <person name="Kalinowski J."/>
            <person name="Ruckert C."/>
        </authorList>
    </citation>
    <scope>NUCLEOTIDE SEQUENCE</scope>
    <source>
        <strain evidence="2">CGMCC 4.7398</strain>
    </source>
</reference>
<name>A0A919G0C1_9MICO</name>
<evidence type="ECO:0000313" key="3">
    <source>
        <dbReference type="Proteomes" id="UP000627369"/>
    </source>
</evidence>
<evidence type="ECO:0000313" key="2">
    <source>
        <dbReference type="EMBL" id="GHH75106.1"/>
    </source>
</evidence>
<protein>
    <submittedName>
        <fullName evidence="2">MarR family transcriptional regulator</fullName>
    </submittedName>
</protein>
<reference evidence="2" key="2">
    <citation type="submission" date="2020-09" db="EMBL/GenBank/DDBJ databases">
        <authorList>
            <person name="Sun Q."/>
            <person name="Zhou Y."/>
        </authorList>
    </citation>
    <scope>NUCLEOTIDE SEQUENCE</scope>
    <source>
        <strain evidence="2">CGMCC 4.7398</strain>
    </source>
</reference>
<dbReference type="PANTHER" id="PTHR18964">
    <property type="entry name" value="ROK (REPRESSOR, ORF, KINASE) FAMILY"/>
    <property type="match status" value="1"/>
</dbReference>
<dbReference type="PANTHER" id="PTHR18964:SF149">
    <property type="entry name" value="BIFUNCTIONAL UDP-N-ACETYLGLUCOSAMINE 2-EPIMERASE_N-ACETYLMANNOSAMINE KINASE"/>
    <property type="match status" value="1"/>
</dbReference>
<comment type="caution">
    <text evidence="2">The sequence shown here is derived from an EMBL/GenBank/DDBJ whole genome shotgun (WGS) entry which is preliminary data.</text>
</comment>
<comment type="similarity">
    <text evidence="1">Belongs to the ROK (NagC/XylR) family.</text>
</comment>
<sequence length="383" mass="39566">MVTTGTVRPWVPLAGQSHRLALEVLLHGPLSRAELARRTDLSAGSLTRLTKPLVEAGLLVEAGPGAGDLRPGRPSQPLDIVPDAHHFVGVKVTGDTVHGVVTTLRADVVGSGRRPLDARTPHEVADVVADLVNELADQVPNVTAVGVSLGGHVLPDGTVQRAPFLGWTDVPLTRLLQERTQRPVVAANDVIALTEATHWFGEGRGHAQFALVTVGAGVGLGVVAHDRLLNGPNAGLGLLGHHSLDPLGPLCPVGHRGCATAMLTTGSIRRQVAAVRGDLPTYDEVLDLAESGDELARRVVDDAGRALGRLVAVVTNVALPEVVVLGGEGARLAVVARTALDGGLAGDLDPLAEPPALAVQAAGFDAWARGAAVIAIQTYVLGR</sequence>
<dbReference type="InterPro" id="IPR036390">
    <property type="entry name" value="WH_DNA-bd_sf"/>
</dbReference>
<dbReference type="EMBL" id="BNAS01000004">
    <property type="protein sequence ID" value="GHH75106.1"/>
    <property type="molecule type" value="Genomic_DNA"/>
</dbReference>
<dbReference type="InterPro" id="IPR000600">
    <property type="entry name" value="ROK"/>
</dbReference>
<dbReference type="PROSITE" id="PS01125">
    <property type="entry name" value="ROK"/>
    <property type="match status" value="1"/>
</dbReference>
<dbReference type="Gene3D" id="1.10.10.10">
    <property type="entry name" value="Winged helix-like DNA-binding domain superfamily/Winged helix DNA-binding domain"/>
    <property type="match status" value="1"/>
</dbReference>
<evidence type="ECO:0000256" key="1">
    <source>
        <dbReference type="ARBA" id="ARBA00006479"/>
    </source>
</evidence>
<dbReference type="SUPFAM" id="SSF53067">
    <property type="entry name" value="Actin-like ATPase domain"/>
    <property type="match status" value="1"/>
</dbReference>
<dbReference type="InterPro" id="IPR043129">
    <property type="entry name" value="ATPase_NBD"/>
</dbReference>
<keyword evidence="3" id="KW-1185">Reference proteome</keyword>
<dbReference type="Proteomes" id="UP000627369">
    <property type="component" value="Unassembled WGS sequence"/>
</dbReference>
<dbReference type="SUPFAM" id="SSF46785">
    <property type="entry name" value="Winged helix' DNA-binding domain"/>
    <property type="match status" value="1"/>
</dbReference>
<organism evidence="2 3">
    <name type="scientific">Promicromonospora soli</name>
    <dbReference type="NCBI Taxonomy" id="2035533"/>
    <lineage>
        <taxon>Bacteria</taxon>
        <taxon>Bacillati</taxon>
        <taxon>Actinomycetota</taxon>
        <taxon>Actinomycetes</taxon>
        <taxon>Micrococcales</taxon>
        <taxon>Promicromonosporaceae</taxon>
        <taxon>Promicromonospora</taxon>
    </lineage>
</organism>
<dbReference type="Gene3D" id="3.30.420.40">
    <property type="match status" value="2"/>
</dbReference>
<dbReference type="AlphaFoldDB" id="A0A919G0C1"/>
<dbReference type="InterPro" id="IPR036388">
    <property type="entry name" value="WH-like_DNA-bd_sf"/>
</dbReference>
<gene>
    <name evidence="2" type="ORF">GCM10017772_30620</name>
</gene>
<proteinExistence type="inferred from homology"/>
<dbReference type="Pfam" id="PF00480">
    <property type="entry name" value="ROK"/>
    <property type="match status" value="1"/>
</dbReference>
<dbReference type="InterPro" id="IPR049874">
    <property type="entry name" value="ROK_cs"/>
</dbReference>